<accession>A0AAD5SKG6</accession>
<dbReference type="EMBL" id="JADGJD010000005">
    <property type="protein sequence ID" value="KAJ3057367.1"/>
    <property type="molecule type" value="Genomic_DNA"/>
</dbReference>
<keyword evidence="3" id="KW-0862">Zinc</keyword>
<evidence type="ECO:0000256" key="1">
    <source>
        <dbReference type="ARBA" id="ARBA00022723"/>
    </source>
</evidence>
<feature type="compositionally biased region" description="Acidic residues" evidence="5">
    <location>
        <begin position="394"/>
        <end position="413"/>
    </location>
</feature>
<evidence type="ECO:0000256" key="2">
    <source>
        <dbReference type="ARBA" id="ARBA00022771"/>
    </source>
</evidence>
<feature type="compositionally biased region" description="Polar residues" evidence="5">
    <location>
        <begin position="285"/>
        <end position="294"/>
    </location>
</feature>
<feature type="region of interest" description="Disordered" evidence="5">
    <location>
        <begin position="277"/>
        <end position="300"/>
    </location>
</feature>
<protein>
    <recommendedName>
        <fullName evidence="6">MYND-type domain-containing protein</fullName>
    </recommendedName>
</protein>
<evidence type="ECO:0000313" key="7">
    <source>
        <dbReference type="EMBL" id="KAJ3057367.1"/>
    </source>
</evidence>
<dbReference type="PROSITE" id="PS50865">
    <property type="entry name" value="ZF_MYND_2"/>
    <property type="match status" value="1"/>
</dbReference>
<proteinExistence type="predicted"/>
<dbReference type="InterPro" id="IPR002893">
    <property type="entry name" value="Znf_MYND"/>
</dbReference>
<keyword evidence="8" id="KW-1185">Reference proteome</keyword>
<keyword evidence="2 4" id="KW-0863">Zinc-finger</keyword>
<dbReference type="AlphaFoldDB" id="A0AAD5SKG6"/>
<gene>
    <name evidence="7" type="ORF">HK097_008462</name>
</gene>
<evidence type="ECO:0000313" key="8">
    <source>
        <dbReference type="Proteomes" id="UP001212841"/>
    </source>
</evidence>
<name>A0AAD5SKG6_9FUNG</name>
<dbReference type="Proteomes" id="UP001212841">
    <property type="component" value="Unassembled WGS sequence"/>
</dbReference>
<organism evidence="7 8">
    <name type="scientific">Rhizophlyctis rosea</name>
    <dbReference type="NCBI Taxonomy" id="64517"/>
    <lineage>
        <taxon>Eukaryota</taxon>
        <taxon>Fungi</taxon>
        <taxon>Fungi incertae sedis</taxon>
        <taxon>Chytridiomycota</taxon>
        <taxon>Chytridiomycota incertae sedis</taxon>
        <taxon>Chytridiomycetes</taxon>
        <taxon>Rhizophlyctidales</taxon>
        <taxon>Rhizophlyctidaceae</taxon>
        <taxon>Rhizophlyctis</taxon>
    </lineage>
</organism>
<dbReference type="Pfam" id="PF01753">
    <property type="entry name" value="zf-MYND"/>
    <property type="match status" value="1"/>
</dbReference>
<comment type="caution">
    <text evidence="7">The sequence shown here is derived from an EMBL/GenBank/DDBJ whole genome shotgun (WGS) entry which is preliminary data.</text>
</comment>
<feature type="domain" description="MYND-type" evidence="6">
    <location>
        <begin position="48"/>
        <end position="85"/>
    </location>
</feature>
<keyword evidence="1" id="KW-0479">Metal-binding</keyword>
<evidence type="ECO:0000259" key="6">
    <source>
        <dbReference type="PROSITE" id="PS50865"/>
    </source>
</evidence>
<dbReference type="GO" id="GO:0008270">
    <property type="term" value="F:zinc ion binding"/>
    <property type="evidence" value="ECO:0007669"/>
    <property type="project" value="UniProtKB-KW"/>
</dbReference>
<dbReference type="Gene3D" id="6.10.140.2220">
    <property type="match status" value="1"/>
</dbReference>
<sequence>MRLPTTCKIDCSHCDADPVVVQAHRVQQQPRDTHPPTVAAAHYLALCCDHCQAKGTLSFCSRCKLVRYCTKEHQIAAWPEHKVDCKQLKEAYDEVLEWQKVLMTWALNLAILDEPVLRPRCGAPIGHPDETILGKFSKFGIVPCKYLEARRYFLFRTAHFGTRDSVEQAYDQAMDLLLLDQADKYKARYSVPFLMLLLGKDQTCYDFLKWYITVAPTHDFSNTSLPFLDIQNSNTLESIDYILRSRWRDLDLSVLVAMYLLKFRLVVDCGRMSNLERQKHGKGSSGSATNTNENPDPDNAKQLRLTSSIVATNPLLQNSKTLKPVCYHCGPLFNLIHERNKYFFPLLLEHVGDMLKQEPFEAGSEKEAFYVVMDALYAFSVTDWAFDAVKEQLQEQEDSDDGEDDWETTDEED</sequence>
<evidence type="ECO:0000256" key="4">
    <source>
        <dbReference type="PROSITE-ProRule" id="PRU00134"/>
    </source>
</evidence>
<dbReference type="SUPFAM" id="SSF144232">
    <property type="entry name" value="HIT/MYND zinc finger-like"/>
    <property type="match status" value="1"/>
</dbReference>
<reference evidence="7" key="1">
    <citation type="submission" date="2020-05" db="EMBL/GenBank/DDBJ databases">
        <title>Phylogenomic resolution of chytrid fungi.</title>
        <authorList>
            <person name="Stajich J.E."/>
            <person name="Amses K."/>
            <person name="Simmons R."/>
            <person name="Seto K."/>
            <person name="Myers J."/>
            <person name="Bonds A."/>
            <person name="Quandt C.A."/>
            <person name="Barry K."/>
            <person name="Liu P."/>
            <person name="Grigoriev I."/>
            <person name="Longcore J.E."/>
            <person name="James T.Y."/>
        </authorList>
    </citation>
    <scope>NUCLEOTIDE SEQUENCE</scope>
    <source>
        <strain evidence="7">JEL0318</strain>
    </source>
</reference>
<evidence type="ECO:0000256" key="5">
    <source>
        <dbReference type="SAM" id="MobiDB-lite"/>
    </source>
</evidence>
<evidence type="ECO:0000256" key="3">
    <source>
        <dbReference type="ARBA" id="ARBA00022833"/>
    </source>
</evidence>
<feature type="region of interest" description="Disordered" evidence="5">
    <location>
        <begin position="391"/>
        <end position="413"/>
    </location>
</feature>